<dbReference type="Pfam" id="PF13672">
    <property type="entry name" value="PP2C_2"/>
    <property type="match status" value="1"/>
</dbReference>
<dbReference type="RefSeq" id="WP_058358021.1">
    <property type="nucleotide sequence ID" value="NZ_CABKVG010000010.1"/>
</dbReference>
<dbReference type="SUPFAM" id="SSF81606">
    <property type="entry name" value="PP2C-like"/>
    <property type="match status" value="1"/>
</dbReference>
<accession>A0ABY4DZ72</accession>
<dbReference type="InterPro" id="IPR001932">
    <property type="entry name" value="PPM-type_phosphatase-like_dom"/>
</dbReference>
<keyword evidence="3" id="KW-1185">Reference proteome</keyword>
<dbReference type="Proteomes" id="UP000832011">
    <property type="component" value="Chromosome"/>
</dbReference>
<proteinExistence type="predicted"/>
<evidence type="ECO:0000259" key="1">
    <source>
        <dbReference type="PROSITE" id="PS51746"/>
    </source>
</evidence>
<dbReference type="InterPro" id="IPR036457">
    <property type="entry name" value="PPM-type-like_dom_sf"/>
</dbReference>
<dbReference type="SMART" id="SM00331">
    <property type="entry name" value="PP2C_SIG"/>
    <property type="match status" value="1"/>
</dbReference>
<feature type="domain" description="PPM-type phosphatase" evidence="1">
    <location>
        <begin position="3"/>
        <end position="246"/>
    </location>
</feature>
<reference evidence="2 3" key="1">
    <citation type="journal article" date="2022" name="Res Sq">
        <title>Evolution of multicellular longitudinally dividing oral cavity symbionts (Neisseriaceae).</title>
        <authorList>
            <person name="Nyongesa S."/>
            <person name="Weber P."/>
            <person name="Bernet E."/>
            <person name="Pullido F."/>
            <person name="Nieckarz M."/>
            <person name="Delaby M."/>
            <person name="Nieves C."/>
            <person name="Viehboeck T."/>
            <person name="Krause N."/>
            <person name="Rivera-Millot A."/>
            <person name="Nakamura A."/>
            <person name="Vischer N."/>
            <person name="VanNieuwenhze M."/>
            <person name="Brun Y."/>
            <person name="Cava F."/>
            <person name="Bulgheresi S."/>
            <person name="Veyrier F."/>
        </authorList>
    </citation>
    <scope>NUCLEOTIDE SEQUENCE [LARGE SCALE GENOMIC DNA]</scope>
    <source>
        <strain evidence="2 3">SN4</strain>
    </source>
</reference>
<evidence type="ECO:0000313" key="3">
    <source>
        <dbReference type="Proteomes" id="UP000832011"/>
    </source>
</evidence>
<evidence type="ECO:0000313" key="2">
    <source>
        <dbReference type="EMBL" id="UOO88294.1"/>
    </source>
</evidence>
<name>A0ABY4DZ72_9NEIS</name>
<protein>
    <submittedName>
        <fullName evidence="2">Protein phosphatase 2C domain-containing protein</fullName>
    </submittedName>
</protein>
<sequence length="251" mass="27728">MLQLAYFQMAGSGKTKNQDALFNGENMCHAILHKTRLLEPHQLPVRIAVADGVFNSPAAHLASRFWIKAFAQYGDEQGRFLRRHHGQFCDAMAAQYFGSATTFVSATVSAQQICHICNVGDSRAYRIAASGAWQQISHDHTVLADLIEQGEALPQQEYAEIYHGLAHCLIADSDEANFKIHTMSFTLQAGETVLLCSDGLSDALSHAQLEHIWGAHHSLSDKLEALRKAIKKQGFYDDCSVVCATYHAPQD</sequence>
<gene>
    <name evidence="2" type="ORF">LVJ82_12520</name>
</gene>
<dbReference type="Gene3D" id="3.60.40.10">
    <property type="entry name" value="PPM-type phosphatase domain"/>
    <property type="match status" value="1"/>
</dbReference>
<dbReference type="EMBL" id="CP091511">
    <property type="protein sequence ID" value="UOO88294.1"/>
    <property type="molecule type" value="Genomic_DNA"/>
</dbReference>
<dbReference type="SMART" id="SM00332">
    <property type="entry name" value="PP2Cc"/>
    <property type="match status" value="1"/>
</dbReference>
<organism evidence="2 3">
    <name type="scientific">Vitreoscilla massiliensis</name>
    <dbReference type="NCBI Taxonomy" id="1689272"/>
    <lineage>
        <taxon>Bacteria</taxon>
        <taxon>Pseudomonadati</taxon>
        <taxon>Pseudomonadota</taxon>
        <taxon>Betaproteobacteria</taxon>
        <taxon>Neisseriales</taxon>
        <taxon>Neisseriaceae</taxon>
        <taxon>Vitreoscilla</taxon>
    </lineage>
</organism>
<dbReference type="PROSITE" id="PS51746">
    <property type="entry name" value="PPM_2"/>
    <property type="match status" value="1"/>
</dbReference>